<dbReference type="Proteomes" id="UP000011599">
    <property type="component" value="Unassembled WGS sequence"/>
</dbReference>
<gene>
    <name evidence="2" type="ORF">C496_22474</name>
</gene>
<dbReference type="PATRIC" id="fig|1114856.3.peg.4644"/>
<comment type="caution">
    <text evidence="2">The sequence shown here is derived from an EMBL/GenBank/DDBJ whole genome shotgun (WGS) entry which is preliminary data.</text>
</comment>
<evidence type="ECO:0000313" key="3">
    <source>
        <dbReference type="Proteomes" id="UP000011599"/>
    </source>
</evidence>
<dbReference type="eggNOG" id="arCOG03020">
    <property type="taxonomic scope" value="Archaea"/>
</dbReference>
<feature type="compositionally biased region" description="Basic and acidic residues" evidence="1">
    <location>
        <begin position="1"/>
        <end position="31"/>
    </location>
</feature>
<dbReference type="OrthoDB" id="166188at2157"/>
<sequence>MADDKKSRDKQADDEERRQRERELQEARDRDDELEPTDPEQDEQFEDLDDALEAHEYPTTADDLRGAYGDHAVETQGGSRPLEDILEPVNDESYDSADDVRNRIQGLINR</sequence>
<protein>
    <recommendedName>
        <fullName evidence="4">DUF2795 domain-containing protein</fullName>
    </recommendedName>
</protein>
<dbReference type="Pfam" id="PF19102">
    <property type="entry name" value="DUF5789"/>
    <property type="match status" value="1"/>
</dbReference>
<accession>L9VG47</accession>
<proteinExistence type="predicted"/>
<dbReference type="STRING" id="1114856.GCA_000383975_01510"/>
<organism evidence="2 3">
    <name type="scientific">Natronorubrum tibetense GA33</name>
    <dbReference type="NCBI Taxonomy" id="1114856"/>
    <lineage>
        <taxon>Archaea</taxon>
        <taxon>Methanobacteriati</taxon>
        <taxon>Methanobacteriota</taxon>
        <taxon>Stenosarchaea group</taxon>
        <taxon>Halobacteria</taxon>
        <taxon>Halobacteriales</taxon>
        <taxon>Natrialbaceae</taxon>
        <taxon>Natronorubrum</taxon>
    </lineage>
</organism>
<dbReference type="EMBL" id="AOHW01000053">
    <property type="protein sequence ID" value="ELY35942.1"/>
    <property type="molecule type" value="Genomic_DNA"/>
</dbReference>
<dbReference type="InterPro" id="IPR043899">
    <property type="entry name" value="DUF5789"/>
</dbReference>
<dbReference type="RefSeq" id="WP_006092797.1">
    <property type="nucleotide sequence ID" value="NZ_AOHW01000053.1"/>
</dbReference>
<evidence type="ECO:0000256" key="1">
    <source>
        <dbReference type="SAM" id="MobiDB-lite"/>
    </source>
</evidence>
<feature type="compositionally biased region" description="Acidic residues" evidence="1">
    <location>
        <begin position="84"/>
        <end position="97"/>
    </location>
</feature>
<evidence type="ECO:0008006" key="4">
    <source>
        <dbReference type="Google" id="ProtNLM"/>
    </source>
</evidence>
<evidence type="ECO:0000313" key="2">
    <source>
        <dbReference type="EMBL" id="ELY35942.1"/>
    </source>
</evidence>
<dbReference type="AlphaFoldDB" id="L9VG47"/>
<name>L9VG47_9EURY</name>
<feature type="compositionally biased region" description="Acidic residues" evidence="1">
    <location>
        <begin position="32"/>
        <end position="51"/>
    </location>
</feature>
<keyword evidence="3" id="KW-1185">Reference proteome</keyword>
<reference evidence="2 3" key="1">
    <citation type="journal article" date="2014" name="PLoS Genet.">
        <title>Phylogenetically driven sequencing of extremely halophilic archaea reveals strategies for static and dynamic osmo-response.</title>
        <authorList>
            <person name="Becker E.A."/>
            <person name="Seitzer P.M."/>
            <person name="Tritt A."/>
            <person name="Larsen D."/>
            <person name="Krusor M."/>
            <person name="Yao A.I."/>
            <person name="Wu D."/>
            <person name="Madern D."/>
            <person name="Eisen J.A."/>
            <person name="Darling A.E."/>
            <person name="Facciotti M.T."/>
        </authorList>
    </citation>
    <scope>NUCLEOTIDE SEQUENCE [LARGE SCALE GENOMIC DNA]</scope>
    <source>
        <strain evidence="2 3">GA33</strain>
    </source>
</reference>
<feature type="region of interest" description="Disordered" evidence="1">
    <location>
        <begin position="1"/>
        <end position="98"/>
    </location>
</feature>